<accession>A0AAW4XXL8</accession>
<evidence type="ECO:0000313" key="3">
    <source>
        <dbReference type="Proteomes" id="UP001199260"/>
    </source>
</evidence>
<evidence type="ECO:0000313" key="2">
    <source>
        <dbReference type="EMBL" id="MCD2165559.1"/>
    </source>
</evidence>
<organism evidence="2 3">
    <name type="scientific">Comamonas koreensis</name>
    <dbReference type="NCBI Taxonomy" id="160825"/>
    <lineage>
        <taxon>Bacteria</taxon>
        <taxon>Pseudomonadati</taxon>
        <taxon>Pseudomonadota</taxon>
        <taxon>Betaproteobacteria</taxon>
        <taxon>Burkholderiales</taxon>
        <taxon>Comamonadaceae</taxon>
        <taxon>Comamonas</taxon>
    </lineage>
</organism>
<dbReference type="EMBL" id="JAJNCT010000010">
    <property type="protein sequence ID" value="MCD2165559.1"/>
    <property type="molecule type" value="Genomic_DNA"/>
</dbReference>
<dbReference type="RefSeq" id="WP_230774343.1">
    <property type="nucleotide sequence ID" value="NZ_JAJNCT010000010.1"/>
</dbReference>
<proteinExistence type="predicted"/>
<keyword evidence="3" id="KW-1185">Reference proteome</keyword>
<name>A0AAW4XXL8_9BURK</name>
<reference evidence="2 3" key="1">
    <citation type="submission" date="2021-11" db="EMBL/GenBank/DDBJ databases">
        <title>Genome sequence.</title>
        <authorList>
            <person name="Sun Q."/>
        </authorList>
    </citation>
    <scope>NUCLEOTIDE SEQUENCE [LARGE SCALE GENOMIC DNA]</scope>
    <source>
        <strain evidence="2 3">KCTC 12005</strain>
    </source>
</reference>
<feature type="compositionally biased region" description="Polar residues" evidence="1">
    <location>
        <begin position="1"/>
        <end position="10"/>
    </location>
</feature>
<evidence type="ECO:0000256" key="1">
    <source>
        <dbReference type="SAM" id="MobiDB-lite"/>
    </source>
</evidence>
<sequence>MKTQNTSATARRQPLLGAPIHESQRTTLSTNVDANGKTKRLLQTSKLELNWCHGELLIRFGSSSVALEKAGQLGS</sequence>
<dbReference type="Proteomes" id="UP001199260">
    <property type="component" value="Unassembled WGS sequence"/>
</dbReference>
<dbReference type="AlphaFoldDB" id="A0AAW4XXL8"/>
<comment type="caution">
    <text evidence="2">The sequence shown here is derived from an EMBL/GenBank/DDBJ whole genome shotgun (WGS) entry which is preliminary data.</text>
</comment>
<protein>
    <submittedName>
        <fullName evidence="2">Uncharacterized protein</fullName>
    </submittedName>
</protein>
<feature type="region of interest" description="Disordered" evidence="1">
    <location>
        <begin position="1"/>
        <end position="27"/>
    </location>
</feature>
<gene>
    <name evidence="2" type="ORF">LPW39_10470</name>
</gene>